<feature type="transmembrane region" description="Helical" evidence="6">
    <location>
        <begin position="184"/>
        <end position="207"/>
    </location>
</feature>
<comment type="caution">
    <text evidence="8">The sequence shown here is derived from an EMBL/GenBank/DDBJ whole genome shotgun (WGS) entry which is preliminary data.</text>
</comment>
<feature type="transmembrane region" description="Helical" evidence="6">
    <location>
        <begin position="59"/>
        <end position="84"/>
    </location>
</feature>
<dbReference type="InterPro" id="IPR011701">
    <property type="entry name" value="MFS"/>
</dbReference>
<dbReference type="InterPro" id="IPR020846">
    <property type="entry name" value="MFS_dom"/>
</dbReference>
<dbReference type="SUPFAM" id="SSF103473">
    <property type="entry name" value="MFS general substrate transporter"/>
    <property type="match status" value="1"/>
</dbReference>
<evidence type="ECO:0000313" key="8">
    <source>
        <dbReference type="EMBL" id="KAI1876408.1"/>
    </source>
</evidence>
<sequence>MPENGTRREPPAIVVTQNDETTPLLQDQNKNVIPAEQSQTPGDNEEQTVIVEDVKGVKLWLILCSGWVGVFLGAVDASIIATLSAPISSEFKSLSLLSWLATAYLIANAACQPISGRLTDIFGRGPGLIFSNVFFAAGNLICGLAQSEGVMILGRVVAGIGGGGLMSIATFLATDLVPLRKRGIIQGIGNIAYGSGAACGGVFGGLLNDNSSWGWRLAFLIQVPPVLVSAALVAYLVRIPPKVSQKSYLARIDFVGAFLIIVFLVLLLLGLNAGGNLVPWVSPLPLTTIPLAFLAAVGFILWEAKAAQPIIPVRLLLRRTVFTACMTNLVCTMANMMALFYTPLYLQVRGNSATEAGLVILFAPIGICICSVGSGYLMKRTGRYVALGSVSLCLQLAHVIILTTLDETSPKWHLMLSFFLLGSGYGAMLTITLLACLAAVDHSEQAPITSATYAFRSVGGTVGITIASAVYQNILKTQLWDRFGGLPDAGVEIPKIRDDLDELKHLPEGWNVGDVVSVFMGAFRGVWFTALAMVLLGLIAVSLMKQHTLHSTLARNERSS</sequence>
<protein>
    <recommendedName>
        <fullName evidence="7">Major facilitator superfamily (MFS) profile domain-containing protein</fullName>
    </recommendedName>
</protein>
<dbReference type="Pfam" id="PF07690">
    <property type="entry name" value="MFS_1"/>
    <property type="match status" value="1"/>
</dbReference>
<feature type="transmembrane region" description="Helical" evidence="6">
    <location>
        <begin position="277"/>
        <end position="301"/>
    </location>
</feature>
<proteinExistence type="predicted"/>
<dbReference type="AlphaFoldDB" id="A0A9P9WRC2"/>
<name>A0A9P9WRC2_9PEZI</name>
<feature type="transmembrane region" description="Helical" evidence="6">
    <location>
        <begin position="453"/>
        <end position="474"/>
    </location>
</feature>
<evidence type="ECO:0000256" key="3">
    <source>
        <dbReference type="ARBA" id="ARBA00022692"/>
    </source>
</evidence>
<dbReference type="Proteomes" id="UP000829685">
    <property type="component" value="Unassembled WGS sequence"/>
</dbReference>
<feature type="transmembrane region" description="Helical" evidence="6">
    <location>
        <begin position="96"/>
        <end position="115"/>
    </location>
</feature>
<evidence type="ECO:0000256" key="2">
    <source>
        <dbReference type="ARBA" id="ARBA00022448"/>
    </source>
</evidence>
<keyword evidence="2" id="KW-0813">Transport</keyword>
<reference evidence="8" key="1">
    <citation type="submission" date="2021-03" db="EMBL/GenBank/DDBJ databases">
        <title>Revisited historic fungal species revealed as producer of novel bioactive compounds through whole genome sequencing and comparative genomics.</title>
        <authorList>
            <person name="Vignolle G.A."/>
            <person name="Hochenegger N."/>
            <person name="Mach R.L."/>
            <person name="Mach-Aigner A.R."/>
            <person name="Javad Rahimi M."/>
            <person name="Salim K.A."/>
            <person name="Chan C.M."/>
            <person name="Lim L.B.L."/>
            <person name="Cai F."/>
            <person name="Druzhinina I.S."/>
            <person name="U'Ren J.M."/>
            <person name="Derntl C."/>
        </authorList>
    </citation>
    <scope>NUCLEOTIDE SEQUENCE</scope>
    <source>
        <strain evidence="8">TUCIM 5799</strain>
    </source>
</reference>
<dbReference type="EMBL" id="JAFIMR010000007">
    <property type="protein sequence ID" value="KAI1876408.1"/>
    <property type="molecule type" value="Genomic_DNA"/>
</dbReference>
<dbReference type="Gene3D" id="1.20.1250.20">
    <property type="entry name" value="MFS general substrate transporter like domains"/>
    <property type="match status" value="2"/>
</dbReference>
<feature type="transmembrane region" description="Helical" evidence="6">
    <location>
        <begin position="249"/>
        <end position="271"/>
    </location>
</feature>
<dbReference type="PANTHER" id="PTHR23501:SF191">
    <property type="entry name" value="VACUOLAR BASIC AMINO ACID TRANSPORTER 4"/>
    <property type="match status" value="1"/>
</dbReference>
<evidence type="ECO:0000259" key="7">
    <source>
        <dbReference type="PROSITE" id="PS50850"/>
    </source>
</evidence>
<dbReference type="GO" id="GO:0012505">
    <property type="term" value="C:endomembrane system"/>
    <property type="evidence" value="ECO:0007669"/>
    <property type="project" value="UniProtKB-SubCell"/>
</dbReference>
<keyword evidence="3 6" id="KW-0812">Transmembrane</keyword>
<keyword evidence="5 6" id="KW-0472">Membrane</keyword>
<dbReference type="PROSITE" id="PS50850">
    <property type="entry name" value="MFS"/>
    <property type="match status" value="1"/>
</dbReference>
<dbReference type="GO" id="GO:0015174">
    <property type="term" value="F:basic amino acid transmembrane transporter activity"/>
    <property type="evidence" value="ECO:0007669"/>
    <property type="project" value="TreeGrafter"/>
</dbReference>
<dbReference type="GO" id="GO:0000329">
    <property type="term" value="C:fungal-type vacuole membrane"/>
    <property type="evidence" value="ECO:0007669"/>
    <property type="project" value="TreeGrafter"/>
</dbReference>
<feature type="transmembrane region" description="Helical" evidence="6">
    <location>
        <begin position="321"/>
        <end position="344"/>
    </location>
</feature>
<evidence type="ECO:0000256" key="1">
    <source>
        <dbReference type="ARBA" id="ARBA00004127"/>
    </source>
</evidence>
<keyword evidence="9" id="KW-1185">Reference proteome</keyword>
<dbReference type="PANTHER" id="PTHR23501">
    <property type="entry name" value="MAJOR FACILITATOR SUPERFAMILY"/>
    <property type="match status" value="1"/>
</dbReference>
<comment type="subcellular location">
    <subcellularLocation>
        <location evidence="1">Endomembrane system</location>
        <topology evidence="1">Multi-pass membrane protein</topology>
    </subcellularLocation>
</comment>
<gene>
    <name evidence="8" type="ORF">JX265_003934</name>
</gene>
<feature type="transmembrane region" description="Helical" evidence="6">
    <location>
        <begin position="152"/>
        <end position="172"/>
    </location>
</feature>
<dbReference type="InterPro" id="IPR036259">
    <property type="entry name" value="MFS_trans_sf"/>
</dbReference>
<feature type="transmembrane region" description="Helical" evidence="6">
    <location>
        <begin position="356"/>
        <end position="377"/>
    </location>
</feature>
<keyword evidence="4 6" id="KW-1133">Transmembrane helix</keyword>
<dbReference type="OrthoDB" id="3437016at2759"/>
<feature type="transmembrane region" description="Helical" evidence="6">
    <location>
        <begin position="384"/>
        <end position="405"/>
    </location>
</feature>
<feature type="transmembrane region" description="Helical" evidence="6">
    <location>
        <begin position="525"/>
        <end position="544"/>
    </location>
</feature>
<evidence type="ECO:0000256" key="4">
    <source>
        <dbReference type="ARBA" id="ARBA00022989"/>
    </source>
</evidence>
<feature type="transmembrane region" description="Helical" evidence="6">
    <location>
        <begin position="213"/>
        <end position="237"/>
    </location>
</feature>
<evidence type="ECO:0000313" key="9">
    <source>
        <dbReference type="Proteomes" id="UP000829685"/>
    </source>
</evidence>
<evidence type="ECO:0000256" key="5">
    <source>
        <dbReference type="ARBA" id="ARBA00023136"/>
    </source>
</evidence>
<organism evidence="8 9">
    <name type="scientific">Neoarthrinium moseri</name>
    <dbReference type="NCBI Taxonomy" id="1658444"/>
    <lineage>
        <taxon>Eukaryota</taxon>
        <taxon>Fungi</taxon>
        <taxon>Dikarya</taxon>
        <taxon>Ascomycota</taxon>
        <taxon>Pezizomycotina</taxon>
        <taxon>Sordariomycetes</taxon>
        <taxon>Xylariomycetidae</taxon>
        <taxon>Amphisphaeriales</taxon>
        <taxon>Apiosporaceae</taxon>
        <taxon>Neoarthrinium</taxon>
    </lineage>
</organism>
<feature type="transmembrane region" description="Helical" evidence="6">
    <location>
        <begin position="127"/>
        <end position="146"/>
    </location>
</feature>
<evidence type="ECO:0000256" key="6">
    <source>
        <dbReference type="SAM" id="Phobius"/>
    </source>
</evidence>
<feature type="transmembrane region" description="Helical" evidence="6">
    <location>
        <begin position="417"/>
        <end position="441"/>
    </location>
</feature>
<accession>A0A9P9WRC2</accession>
<feature type="domain" description="Major facilitator superfamily (MFS) profile" evidence="7">
    <location>
        <begin position="62"/>
        <end position="549"/>
    </location>
</feature>